<reference evidence="3" key="2">
    <citation type="submission" date="2020-08" db="EMBL/GenBank/DDBJ databases">
        <authorList>
            <person name="Kikuchi T."/>
        </authorList>
    </citation>
    <scope>NUCLEOTIDE SEQUENCE</scope>
    <source>
        <strain evidence="1">Ka4C1</strain>
    </source>
</reference>
<evidence type="ECO:0000313" key="4">
    <source>
        <dbReference type="Proteomes" id="UP000095284"/>
    </source>
</evidence>
<dbReference type="Proteomes" id="UP000095284">
    <property type="component" value="Unplaced"/>
</dbReference>
<evidence type="ECO:0000313" key="6">
    <source>
        <dbReference type="WBParaSite" id="BXY_1363000.1"/>
    </source>
</evidence>
<dbReference type="EMBL" id="CAJFDI010000004">
    <property type="protein sequence ID" value="CAD5224649.1"/>
    <property type="molecule type" value="Genomic_DNA"/>
</dbReference>
<dbReference type="EMBL" id="CAJFCV020000001">
    <property type="protein sequence ID" value="CAG9081139.1"/>
    <property type="molecule type" value="Genomic_DNA"/>
</dbReference>
<evidence type="ECO:0000313" key="5">
    <source>
        <dbReference type="Proteomes" id="UP000659654"/>
    </source>
</evidence>
<name>A0A1I7SKP9_BURXY</name>
<dbReference type="Proteomes" id="UP000582659">
    <property type="component" value="Unassembled WGS sequence"/>
</dbReference>
<dbReference type="AlphaFoldDB" id="A0A1I7SKP9"/>
<sequence length="107" mass="12578">MISITLNEYIRKTYAVSIDGVDINTLKLINFSNFYMKFRGRKICRLKPVQSKCGEKLWFFSLYDKDDGCESDTRCLFDGDEIQIYLTPVTKRHTEVPQSDLIFYTNI</sequence>
<evidence type="ECO:0000313" key="3">
    <source>
        <dbReference type="EMBL" id="CAG9081139.1"/>
    </source>
</evidence>
<dbReference type="Proteomes" id="UP000659654">
    <property type="component" value="Unassembled WGS sequence"/>
</dbReference>
<reference evidence="6" key="1">
    <citation type="submission" date="2016-11" db="UniProtKB">
        <authorList>
            <consortium name="WormBaseParasite"/>
        </authorList>
    </citation>
    <scope>IDENTIFICATION</scope>
</reference>
<evidence type="ECO:0000313" key="2">
    <source>
        <dbReference type="EMBL" id="CAD5224649.1"/>
    </source>
</evidence>
<dbReference type="WBParaSite" id="BXY_1363000.1">
    <property type="protein sequence ID" value="BXY_1363000.1"/>
    <property type="gene ID" value="BXY_1363000"/>
</dbReference>
<dbReference type="EMBL" id="CAJFDI010000001">
    <property type="protein sequence ID" value="CAD5208349.1"/>
    <property type="molecule type" value="Genomic_DNA"/>
</dbReference>
<evidence type="ECO:0000313" key="1">
    <source>
        <dbReference type="EMBL" id="CAD5208349.1"/>
    </source>
</evidence>
<keyword evidence="5" id="KW-1185">Reference proteome</keyword>
<gene>
    <name evidence="1" type="ORF">BXYJ_LOCUS585</name>
    <name evidence="2" type="ORF">BXYJ_LOCUS8149</name>
</gene>
<proteinExistence type="predicted"/>
<organism evidence="4 6">
    <name type="scientific">Bursaphelenchus xylophilus</name>
    <name type="common">Pinewood nematode worm</name>
    <name type="synonym">Aphelenchoides xylophilus</name>
    <dbReference type="NCBI Taxonomy" id="6326"/>
    <lineage>
        <taxon>Eukaryota</taxon>
        <taxon>Metazoa</taxon>
        <taxon>Ecdysozoa</taxon>
        <taxon>Nematoda</taxon>
        <taxon>Chromadorea</taxon>
        <taxon>Rhabditida</taxon>
        <taxon>Tylenchina</taxon>
        <taxon>Tylenchomorpha</taxon>
        <taxon>Aphelenchoidea</taxon>
        <taxon>Aphelenchoididae</taxon>
        <taxon>Bursaphelenchus</taxon>
    </lineage>
</organism>
<accession>A0A1I7SKP9</accession>
<dbReference type="EMBL" id="CAJFCV020000004">
    <property type="protein sequence ID" value="CAG9113487.1"/>
    <property type="molecule type" value="Genomic_DNA"/>
</dbReference>
<protein>
    <submittedName>
        <fullName evidence="1">(pine wood nematode) hypothetical protein</fullName>
    </submittedName>
</protein>